<proteinExistence type="predicted"/>
<comment type="caution">
    <text evidence="1">The sequence shown here is derived from an EMBL/GenBank/DDBJ whole genome shotgun (WGS) entry which is preliminary data.</text>
</comment>
<reference evidence="1 2" key="1">
    <citation type="journal article" date="2019" name="Sci. Rep.">
        <title>Orb-weaving spider Araneus ventricosus genome elucidates the spidroin gene catalogue.</title>
        <authorList>
            <person name="Kono N."/>
            <person name="Nakamura H."/>
            <person name="Ohtoshi R."/>
            <person name="Moran D.A.P."/>
            <person name="Shinohara A."/>
            <person name="Yoshida Y."/>
            <person name="Fujiwara M."/>
            <person name="Mori M."/>
            <person name="Tomita M."/>
            <person name="Arakawa K."/>
        </authorList>
    </citation>
    <scope>NUCLEOTIDE SEQUENCE [LARGE SCALE GENOMIC DNA]</scope>
</reference>
<dbReference type="Proteomes" id="UP000499080">
    <property type="component" value="Unassembled WGS sequence"/>
</dbReference>
<evidence type="ECO:0000313" key="1">
    <source>
        <dbReference type="EMBL" id="GBM82055.1"/>
    </source>
</evidence>
<name>A0A4Y2IWL5_ARAVE</name>
<organism evidence="1 2">
    <name type="scientific">Araneus ventricosus</name>
    <name type="common">Orbweaver spider</name>
    <name type="synonym">Epeira ventricosa</name>
    <dbReference type="NCBI Taxonomy" id="182803"/>
    <lineage>
        <taxon>Eukaryota</taxon>
        <taxon>Metazoa</taxon>
        <taxon>Ecdysozoa</taxon>
        <taxon>Arthropoda</taxon>
        <taxon>Chelicerata</taxon>
        <taxon>Arachnida</taxon>
        <taxon>Araneae</taxon>
        <taxon>Araneomorphae</taxon>
        <taxon>Entelegynae</taxon>
        <taxon>Araneoidea</taxon>
        <taxon>Araneidae</taxon>
        <taxon>Araneus</taxon>
    </lineage>
</organism>
<protein>
    <submittedName>
        <fullName evidence="1">Uncharacterized protein</fullName>
    </submittedName>
</protein>
<keyword evidence="2" id="KW-1185">Reference proteome</keyword>
<dbReference type="EMBL" id="BGPR01187664">
    <property type="protein sequence ID" value="GBM82055.1"/>
    <property type="molecule type" value="Genomic_DNA"/>
</dbReference>
<evidence type="ECO:0000313" key="2">
    <source>
        <dbReference type="Proteomes" id="UP000499080"/>
    </source>
</evidence>
<accession>A0A4Y2IWL5</accession>
<gene>
    <name evidence="1" type="ORF">AVEN_45380_1</name>
</gene>
<sequence length="145" mass="16198">MQSPSSRLSCAVYLNGWISANISKGTLFIYKMIITDPCTNFSQRRYIPSSAMTLEIITVPPEETKTSTVLPPRKKTLNRVASSRKGGKRCKINRNIWQTKRTSLGEGFVFGRSTKRNETSVGSIAANSNKALSFPPKIQWNIPFP</sequence>
<dbReference type="AlphaFoldDB" id="A0A4Y2IWL5"/>